<dbReference type="GO" id="GO:0019305">
    <property type="term" value="P:dTDP-rhamnose biosynthetic process"/>
    <property type="evidence" value="ECO:0007669"/>
    <property type="project" value="TreeGrafter"/>
</dbReference>
<evidence type="ECO:0000313" key="8">
    <source>
        <dbReference type="EMBL" id="PCC98434.1"/>
    </source>
</evidence>
<evidence type="ECO:0000313" key="11">
    <source>
        <dbReference type="Proteomes" id="UP000344571"/>
    </source>
</evidence>
<comment type="catalytic activity">
    <reaction evidence="5 6">
        <text>dTDP-beta-L-rhamnose + NADP(+) = dTDP-4-dehydro-beta-L-rhamnose + NADPH + H(+)</text>
        <dbReference type="Rhea" id="RHEA:21796"/>
        <dbReference type="ChEBI" id="CHEBI:15378"/>
        <dbReference type="ChEBI" id="CHEBI:57510"/>
        <dbReference type="ChEBI" id="CHEBI:57783"/>
        <dbReference type="ChEBI" id="CHEBI:58349"/>
        <dbReference type="ChEBI" id="CHEBI:62830"/>
        <dbReference type="EC" id="1.1.1.133"/>
    </reaction>
</comment>
<keyword evidence="11" id="KW-1185">Reference proteome</keyword>
<evidence type="ECO:0000313" key="10">
    <source>
        <dbReference type="Proteomes" id="UP000243750"/>
    </source>
</evidence>
<comment type="cofactor">
    <cofactor evidence="6">
        <name>Mg(2+)</name>
        <dbReference type="ChEBI" id="CHEBI:18420"/>
    </cofactor>
    <text evidence="6">Binds 1 Mg(2+) ion per monomer.</text>
</comment>
<dbReference type="Gene3D" id="3.40.50.720">
    <property type="entry name" value="NAD(P)-binding Rossmann-like Domain"/>
    <property type="match status" value="1"/>
</dbReference>
<name>A0AA91Z595_9GAMM</name>
<evidence type="ECO:0000256" key="6">
    <source>
        <dbReference type="RuleBase" id="RU364082"/>
    </source>
</evidence>
<protein>
    <recommendedName>
        <fullName evidence="4 6">dTDP-4-dehydrorhamnose reductase</fullName>
        <ecNumber evidence="3 6">1.1.1.133</ecNumber>
    </recommendedName>
</protein>
<keyword evidence="6" id="KW-0521">NADP</keyword>
<dbReference type="SUPFAM" id="SSF51735">
    <property type="entry name" value="NAD(P)-binding Rossmann-fold domains"/>
    <property type="match status" value="1"/>
</dbReference>
<dbReference type="InterPro" id="IPR036291">
    <property type="entry name" value="NAD(P)-bd_dom_sf"/>
</dbReference>
<gene>
    <name evidence="8" type="ORF">CO192_15820</name>
    <name evidence="9" type="ORF">EAO82_15835</name>
</gene>
<dbReference type="GO" id="GO:0005829">
    <property type="term" value="C:cytosol"/>
    <property type="evidence" value="ECO:0007669"/>
    <property type="project" value="TreeGrafter"/>
</dbReference>
<dbReference type="EMBL" id="NWMT01000202">
    <property type="protein sequence ID" value="PCC98434.1"/>
    <property type="molecule type" value="Genomic_DNA"/>
</dbReference>
<dbReference type="EC" id="1.1.1.133" evidence="3 6"/>
<dbReference type="CDD" id="cd05254">
    <property type="entry name" value="dTDP_HR_like_SDR_e"/>
    <property type="match status" value="1"/>
</dbReference>
<feature type="domain" description="RmlD-like substrate binding" evidence="7">
    <location>
        <begin position="1"/>
        <end position="224"/>
    </location>
</feature>
<dbReference type="PANTHER" id="PTHR10491:SF4">
    <property type="entry name" value="METHIONINE ADENOSYLTRANSFERASE 2 SUBUNIT BETA"/>
    <property type="match status" value="1"/>
</dbReference>
<evidence type="ECO:0000256" key="1">
    <source>
        <dbReference type="ARBA" id="ARBA00004781"/>
    </source>
</evidence>
<comment type="similarity">
    <text evidence="2 6">Belongs to the dTDP-4-dehydrorhamnose reductase family.</text>
</comment>
<evidence type="ECO:0000256" key="3">
    <source>
        <dbReference type="ARBA" id="ARBA00012929"/>
    </source>
</evidence>
<evidence type="ECO:0000256" key="4">
    <source>
        <dbReference type="ARBA" id="ARBA00017099"/>
    </source>
</evidence>
<dbReference type="InterPro" id="IPR005913">
    <property type="entry name" value="dTDP_dehydrorham_reduct"/>
</dbReference>
<evidence type="ECO:0000256" key="2">
    <source>
        <dbReference type="ARBA" id="ARBA00010944"/>
    </source>
</evidence>
<evidence type="ECO:0000313" key="9">
    <source>
        <dbReference type="EMBL" id="QFY57706.1"/>
    </source>
</evidence>
<dbReference type="InterPro" id="IPR029903">
    <property type="entry name" value="RmlD-like-bd"/>
</dbReference>
<sequence length="285" mass="31635">MRVLILGVTGMLGSAVFRTFSQDPEFEVWGTLRSASGLGHFAEPHRQRLLQGVDVLDQDALVHVLTRVRPEVVINCVGLIKQLSDAKDPLSALPINAMLPHRLAKLCGLAGARLIHVSTDCVFSGKEGGYVESDVSDAEDLYGKSKFIGELHEIPHAVTLRTSIIGHEQGTHFSLIDWFLAQAGPVKGYAKAIFSGLPTVEMARVMKDYVIPHPELQGLYHVSVEPIDKLSLLRLVAEVYEHDIQISADDKVRIDRSLDSSRFRQATGYVPPTWPELVRLMREQR</sequence>
<organism evidence="8 10">
    <name type="scientific">Halopseudomonas pelagia</name>
    <dbReference type="NCBI Taxonomy" id="553151"/>
    <lineage>
        <taxon>Bacteria</taxon>
        <taxon>Pseudomonadati</taxon>
        <taxon>Pseudomonadota</taxon>
        <taxon>Gammaproteobacteria</taxon>
        <taxon>Pseudomonadales</taxon>
        <taxon>Pseudomonadaceae</taxon>
        <taxon>Halopseudomonas</taxon>
    </lineage>
</organism>
<dbReference type="GO" id="GO:0008831">
    <property type="term" value="F:dTDP-4-dehydrorhamnose reductase activity"/>
    <property type="evidence" value="ECO:0007669"/>
    <property type="project" value="UniProtKB-EC"/>
</dbReference>
<dbReference type="Proteomes" id="UP000243750">
    <property type="component" value="Unassembled WGS sequence"/>
</dbReference>
<dbReference type="RefSeq" id="WP_096347516.1">
    <property type="nucleotide sequence ID" value="NZ_CP033116.1"/>
</dbReference>
<evidence type="ECO:0000256" key="5">
    <source>
        <dbReference type="ARBA" id="ARBA00048200"/>
    </source>
</evidence>
<accession>A0AA91Z595</accession>
<dbReference type="EMBL" id="CP033116">
    <property type="protein sequence ID" value="QFY57706.1"/>
    <property type="molecule type" value="Genomic_DNA"/>
</dbReference>
<dbReference type="Pfam" id="PF04321">
    <property type="entry name" value="RmlD_sub_bind"/>
    <property type="match status" value="1"/>
</dbReference>
<evidence type="ECO:0000259" key="7">
    <source>
        <dbReference type="Pfam" id="PF04321"/>
    </source>
</evidence>
<dbReference type="Proteomes" id="UP000344571">
    <property type="component" value="Chromosome"/>
</dbReference>
<reference evidence="9 11" key="2">
    <citation type="submission" date="2018-10" db="EMBL/GenBank/DDBJ databases">
        <title>Complete genome sequence of Pseudomonas pelagia strain Kongs-67.</title>
        <authorList>
            <person name="Sinha R.K."/>
            <person name="Krishnan K."/>
        </authorList>
    </citation>
    <scope>NUCLEOTIDE SEQUENCE [LARGE SCALE GENOMIC DNA]</scope>
    <source>
        <strain evidence="9 11">Kongs-67</strain>
    </source>
</reference>
<proteinExistence type="inferred from homology"/>
<comment type="pathway">
    <text evidence="1 6">Carbohydrate biosynthesis; dTDP-L-rhamnose biosynthesis.</text>
</comment>
<reference evidence="8 10" key="1">
    <citation type="submission" date="2017-09" db="EMBL/GenBank/DDBJ databases">
        <title>Bacterial and phytoplankton interrelationship in Kongsfjorden, an Arctic fjord.</title>
        <authorList>
            <person name="Sinha R."/>
            <person name="Krishnan K."/>
        </authorList>
    </citation>
    <scope>NUCLEOTIDE SEQUENCE [LARGE SCALE GENOMIC DNA]</scope>
    <source>
        <strain evidence="8 10">58</strain>
    </source>
</reference>
<keyword evidence="6" id="KW-0560">Oxidoreductase</keyword>
<dbReference type="PANTHER" id="PTHR10491">
    <property type="entry name" value="DTDP-4-DEHYDRORHAMNOSE REDUCTASE"/>
    <property type="match status" value="1"/>
</dbReference>
<dbReference type="AlphaFoldDB" id="A0AA91Z595"/>
<comment type="function">
    <text evidence="6">Catalyzes the reduction of dTDP-6-deoxy-L-lyxo-4-hexulose to yield dTDP-L-rhamnose.</text>
</comment>